<gene>
    <name evidence="2" type="ordered locus">Niako_5070</name>
</gene>
<accession>G8T9W5</accession>
<dbReference type="SUPFAM" id="SSF49785">
    <property type="entry name" value="Galactose-binding domain-like"/>
    <property type="match status" value="1"/>
</dbReference>
<dbReference type="eggNOG" id="COG4935">
    <property type="taxonomic scope" value="Bacteria"/>
</dbReference>
<evidence type="ECO:0000259" key="1">
    <source>
        <dbReference type="Pfam" id="PF18962"/>
    </source>
</evidence>
<evidence type="ECO:0000313" key="2">
    <source>
        <dbReference type="EMBL" id="AEW01309.1"/>
    </source>
</evidence>
<feature type="domain" description="Secretion system C-terminal sorting" evidence="1">
    <location>
        <begin position="472"/>
        <end position="548"/>
    </location>
</feature>
<evidence type="ECO:0000313" key="3">
    <source>
        <dbReference type="Proteomes" id="UP000005438"/>
    </source>
</evidence>
<dbReference type="STRING" id="700598.Niako_5070"/>
<dbReference type="AlphaFoldDB" id="G8T9W5"/>
<protein>
    <recommendedName>
        <fullName evidence="1">Secretion system C-terminal sorting domain-containing protein</fullName>
    </recommendedName>
</protein>
<dbReference type="EMBL" id="CP003178">
    <property type="protein sequence ID" value="AEW01309.1"/>
    <property type="molecule type" value="Genomic_DNA"/>
</dbReference>
<dbReference type="NCBIfam" id="TIGR04183">
    <property type="entry name" value="Por_Secre_tail"/>
    <property type="match status" value="1"/>
</dbReference>
<sequence>MVSLRSHNPSIRMKLDSRTPANIRWLLVILWVVLSTSSLIAQCPGGSTLNTAGTYNNGTNICITTAFSGNISLNNGATLTITSGGNYTGTLDAKKGSIVNVQKGGTLAATANNFAATLTNLGTVGGNITVDDGAAITNTGTFNWNASWNQNNTIVVTNNACGTMTFAQNTNVKASAQIINNGVLTFSSGVTTDNGTTINNRGTITFNDVNISGSFINQSKAIFKGNNNTINSSQVADSLVNTGTITVSNSLTTSISTRNEGLLWVGGSYTINGQAFKINNSNAYVRVGGALSNNGQISGNGSLYIGGSIVNNQSISGNGPAAQLTVNKSSGSIGGTTFAINYNTGLASKDTTNYTPTMSNAASCAVLADKMSALQAVYNNGRVQLNWFAYAQANARSFTIEYSLDGLSFTPAGELTGAASNDATTPYTYVYSPGVTGTVYYRIRETDFNGNYYYTNVVVVRTGNTFTVGTEVFPNPFKDLLQISMQLEKAGVIQVALYDASGRQVKKVQQQGLLGRNTIVMSNLTTLLPGVYLVQVKADNHTLFDKLIK</sequence>
<dbReference type="Pfam" id="PF18962">
    <property type="entry name" value="Por_Secre_tail"/>
    <property type="match status" value="1"/>
</dbReference>
<dbReference type="InterPro" id="IPR026444">
    <property type="entry name" value="Secre_tail"/>
</dbReference>
<dbReference type="KEGG" id="nko:Niako_5070"/>
<dbReference type="Gene3D" id="2.60.120.260">
    <property type="entry name" value="Galactose-binding domain-like"/>
    <property type="match status" value="1"/>
</dbReference>
<name>G8T9W5_NIAKG</name>
<proteinExistence type="predicted"/>
<dbReference type="Proteomes" id="UP000005438">
    <property type="component" value="Chromosome"/>
</dbReference>
<dbReference type="InterPro" id="IPR008979">
    <property type="entry name" value="Galactose-bd-like_sf"/>
</dbReference>
<dbReference type="HOGENOM" id="CLU_495934_0_0_10"/>
<organism evidence="2 3">
    <name type="scientific">Niastella koreensis (strain DSM 17620 / KACC 11465 / NBRC 106392 / GR20-10)</name>
    <dbReference type="NCBI Taxonomy" id="700598"/>
    <lineage>
        <taxon>Bacteria</taxon>
        <taxon>Pseudomonadati</taxon>
        <taxon>Bacteroidota</taxon>
        <taxon>Chitinophagia</taxon>
        <taxon>Chitinophagales</taxon>
        <taxon>Chitinophagaceae</taxon>
        <taxon>Niastella</taxon>
    </lineage>
</organism>
<reference evidence="2 3" key="1">
    <citation type="submission" date="2011-12" db="EMBL/GenBank/DDBJ databases">
        <title>The complete genome of Niastella koreensis GR20-10.</title>
        <authorList>
            <consortium name="US DOE Joint Genome Institute (JGI-PGF)"/>
            <person name="Lucas S."/>
            <person name="Han J."/>
            <person name="Lapidus A."/>
            <person name="Bruce D."/>
            <person name="Goodwin L."/>
            <person name="Pitluck S."/>
            <person name="Peters L."/>
            <person name="Kyrpides N."/>
            <person name="Mavromatis K."/>
            <person name="Ivanova N."/>
            <person name="Mikhailova N."/>
            <person name="Davenport K."/>
            <person name="Saunders E."/>
            <person name="Detter J.C."/>
            <person name="Tapia R."/>
            <person name="Han C."/>
            <person name="Land M."/>
            <person name="Hauser L."/>
            <person name="Markowitz V."/>
            <person name="Cheng J.-F."/>
            <person name="Hugenholtz P."/>
            <person name="Woyke T."/>
            <person name="Wu D."/>
            <person name="Tindall B."/>
            <person name="Pomrenke H."/>
            <person name="Brambilla E."/>
            <person name="Klenk H.-P."/>
            <person name="Eisen J.A."/>
        </authorList>
    </citation>
    <scope>NUCLEOTIDE SEQUENCE [LARGE SCALE GENOMIC DNA]</scope>
    <source>
        <strain evidence="3">DSM 17620 / KACC 11465 / NBRC 106392 / GR20-10</strain>
    </source>
</reference>